<dbReference type="Pfam" id="PF00069">
    <property type="entry name" value="Pkinase"/>
    <property type="match status" value="1"/>
</dbReference>
<keyword evidence="2" id="KW-0808">Transferase</keyword>
<keyword evidence="5" id="KW-0067">ATP-binding</keyword>
<feature type="transmembrane region" description="Helical" evidence="6">
    <location>
        <begin position="77"/>
        <end position="96"/>
    </location>
</feature>
<name>A0A4U5QM50_POPAL</name>
<evidence type="ECO:0000259" key="7">
    <source>
        <dbReference type="PROSITE" id="PS50011"/>
    </source>
</evidence>
<dbReference type="PANTHER" id="PTHR43895">
    <property type="entry name" value="CALCIUM/CALMODULIN-DEPENDENT PROTEIN KINASE KINASE-RELATED"/>
    <property type="match status" value="1"/>
</dbReference>
<keyword evidence="6" id="KW-0812">Transmembrane</keyword>
<protein>
    <submittedName>
        <fullName evidence="8">CBL-interacting protein kinase 23</fullName>
    </submittedName>
</protein>
<dbReference type="Gene3D" id="1.10.510.10">
    <property type="entry name" value="Transferase(Phosphotransferase) domain 1"/>
    <property type="match status" value="1"/>
</dbReference>
<dbReference type="PANTHER" id="PTHR43895:SF123">
    <property type="entry name" value="NON-SPECIFIC SERINE_THREONINE PROTEIN KINASE"/>
    <property type="match status" value="1"/>
</dbReference>
<proteinExistence type="predicted"/>
<keyword evidence="4 8" id="KW-0418">Kinase</keyword>
<evidence type="ECO:0000256" key="6">
    <source>
        <dbReference type="SAM" id="Phobius"/>
    </source>
</evidence>
<keyword evidence="1" id="KW-0723">Serine/threonine-protein kinase</keyword>
<dbReference type="STRING" id="43335.A0A4U5QM50"/>
<evidence type="ECO:0000256" key="1">
    <source>
        <dbReference type="ARBA" id="ARBA00022527"/>
    </source>
</evidence>
<dbReference type="GO" id="GO:0007165">
    <property type="term" value="P:signal transduction"/>
    <property type="evidence" value="ECO:0007669"/>
    <property type="project" value="TreeGrafter"/>
</dbReference>
<gene>
    <name evidence="8" type="ORF">D5086_0000083650</name>
</gene>
<accession>A0A4U5QM50</accession>
<dbReference type="InterPro" id="IPR000719">
    <property type="entry name" value="Prot_kinase_dom"/>
</dbReference>
<dbReference type="InterPro" id="IPR011009">
    <property type="entry name" value="Kinase-like_dom_sf"/>
</dbReference>
<dbReference type="SUPFAM" id="SSF56112">
    <property type="entry name" value="Protein kinase-like (PK-like)"/>
    <property type="match status" value="1"/>
</dbReference>
<dbReference type="EMBL" id="RCHU01000238">
    <property type="protein sequence ID" value="TKS10307.1"/>
    <property type="molecule type" value="Genomic_DNA"/>
</dbReference>
<keyword evidence="6" id="KW-1133">Transmembrane helix</keyword>
<reference evidence="8" key="1">
    <citation type="submission" date="2018-10" db="EMBL/GenBank/DDBJ databases">
        <title>Population genomic analysis revealed the cold adaptation of white poplar.</title>
        <authorList>
            <person name="Liu Y.-J."/>
        </authorList>
    </citation>
    <scope>NUCLEOTIDE SEQUENCE [LARGE SCALE GENOMIC DNA]</scope>
    <source>
        <strain evidence="8">PAL-ZL1</strain>
    </source>
</reference>
<sequence length="140" mass="15391">MTMSVIHTMIINPMTVKNICEKILLMDANGILKVSDFGLSALPQQVREDGLLHTTCGTPNHVAPEVINNKGYDGAKADLWSCGVILFVLMAGYLPFEEANLMALYKKVIASVPSGRFVCTHPSPFCLHCFKPTLCQPLFH</sequence>
<dbReference type="PROSITE" id="PS50011">
    <property type="entry name" value="PROTEIN_KINASE_DOM"/>
    <property type="match status" value="1"/>
</dbReference>
<keyword evidence="3" id="KW-0547">Nucleotide-binding</keyword>
<evidence type="ECO:0000256" key="5">
    <source>
        <dbReference type="ARBA" id="ARBA00022840"/>
    </source>
</evidence>
<organism evidence="8">
    <name type="scientific">Populus alba</name>
    <name type="common">White poplar</name>
    <dbReference type="NCBI Taxonomy" id="43335"/>
    <lineage>
        <taxon>Eukaryota</taxon>
        <taxon>Viridiplantae</taxon>
        <taxon>Streptophyta</taxon>
        <taxon>Embryophyta</taxon>
        <taxon>Tracheophyta</taxon>
        <taxon>Spermatophyta</taxon>
        <taxon>Magnoliopsida</taxon>
        <taxon>eudicotyledons</taxon>
        <taxon>Gunneridae</taxon>
        <taxon>Pentapetalae</taxon>
        <taxon>rosids</taxon>
        <taxon>fabids</taxon>
        <taxon>Malpighiales</taxon>
        <taxon>Salicaceae</taxon>
        <taxon>Saliceae</taxon>
        <taxon>Populus</taxon>
    </lineage>
</organism>
<dbReference type="SMART" id="SM00220">
    <property type="entry name" value="S_TKc"/>
    <property type="match status" value="1"/>
</dbReference>
<comment type="caution">
    <text evidence="8">The sequence shown here is derived from an EMBL/GenBank/DDBJ whole genome shotgun (WGS) entry which is preliminary data.</text>
</comment>
<evidence type="ECO:0000256" key="4">
    <source>
        <dbReference type="ARBA" id="ARBA00022777"/>
    </source>
</evidence>
<dbReference type="GO" id="GO:0004674">
    <property type="term" value="F:protein serine/threonine kinase activity"/>
    <property type="evidence" value="ECO:0007669"/>
    <property type="project" value="UniProtKB-KW"/>
</dbReference>
<keyword evidence="6" id="KW-0472">Membrane</keyword>
<feature type="domain" description="Protein kinase" evidence="7">
    <location>
        <begin position="1"/>
        <end position="140"/>
    </location>
</feature>
<evidence type="ECO:0000256" key="2">
    <source>
        <dbReference type="ARBA" id="ARBA00022679"/>
    </source>
</evidence>
<evidence type="ECO:0000256" key="3">
    <source>
        <dbReference type="ARBA" id="ARBA00022741"/>
    </source>
</evidence>
<dbReference type="AlphaFoldDB" id="A0A4U5QM50"/>
<dbReference type="GO" id="GO:0005524">
    <property type="term" value="F:ATP binding"/>
    <property type="evidence" value="ECO:0007669"/>
    <property type="project" value="UniProtKB-KW"/>
</dbReference>
<evidence type="ECO:0000313" key="8">
    <source>
        <dbReference type="EMBL" id="TKS10307.1"/>
    </source>
</evidence>